<organism evidence="1 2">
    <name type="scientific">Rhizobium lentis</name>
    <dbReference type="NCBI Taxonomy" id="1138194"/>
    <lineage>
        <taxon>Bacteria</taxon>
        <taxon>Pseudomonadati</taxon>
        <taxon>Pseudomonadota</taxon>
        <taxon>Alphaproteobacteria</taxon>
        <taxon>Hyphomicrobiales</taxon>
        <taxon>Rhizobiaceae</taxon>
        <taxon>Rhizobium/Agrobacterium group</taxon>
        <taxon>Rhizobium</taxon>
    </lineage>
</organism>
<evidence type="ECO:0000313" key="2">
    <source>
        <dbReference type="Proteomes" id="UP000528824"/>
    </source>
</evidence>
<dbReference type="AlphaFoldDB" id="A0A7W8XHA1"/>
<protein>
    <submittedName>
        <fullName evidence="1">Uncharacterized protein</fullName>
    </submittedName>
</protein>
<accession>A0A7W8XHA1</accession>
<keyword evidence="2" id="KW-1185">Reference proteome</keyword>
<comment type="caution">
    <text evidence="1">The sequence shown here is derived from an EMBL/GenBank/DDBJ whole genome shotgun (WGS) entry which is preliminary data.</text>
</comment>
<reference evidence="1 2" key="1">
    <citation type="submission" date="2020-08" db="EMBL/GenBank/DDBJ databases">
        <title>Genomic Encyclopedia of Type Strains, Phase IV (KMG-V): Genome sequencing to study the core and pangenomes of soil and plant-associated prokaryotes.</title>
        <authorList>
            <person name="Whitman W."/>
        </authorList>
    </citation>
    <scope>NUCLEOTIDE SEQUENCE [LARGE SCALE GENOMIC DNA]</scope>
    <source>
        <strain evidence="1 2">SEMIA 4034</strain>
    </source>
</reference>
<name>A0A7W8XHA1_9HYPH</name>
<dbReference type="Proteomes" id="UP000528824">
    <property type="component" value="Unassembled WGS sequence"/>
</dbReference>
<dbReference type="EMBL" id="JACHBC010000009">
    <property type="protein sequence ID" value="MBB5562811.1"/>
    <property type="molecule type" value="Genomic_DNA"/>
</dbReference>
<gene>
    <name evidence="1" type="ORF">GGI59_004500</name>
</gene>
<proteinExistence type="predicted"/>
<evidence type="ECO:0000313" key="1">
    <source>
        <dbReference type="EMBL" id="MBB5562811.1"/>
    </source>
</evidence>
<sequence>MPLPRGKIQYARLAMGAYDDEIYVTLVRPARRIAALSPKAFEHIARHLKRVELLLGPLAKLKRLRHSLQIASNGMLAAG</sequence>